<dbReference type="GO" id="GO:0016740">
    <property type="term" value="F:transferase activity"/>
    <property type="evidence" value="ECO:0007669"/>
    <property type="project" value="UniProtKB-KW"/>
</dbReference>
<dbReference type="AlphaFoldDB" id="H1KHS9"/>
<evidence type="ECO:0000313" key="2">
    <source>
        <dbReference type="Proteomes" id="UP000004382"/>
    </source>
</evidence>
<sequence>MKRREALGLYPLRDLRRCADDAWSATGPDPVFALGPADAVSALSGQRIRIRCRPDSVWPVLAVEARGEAEPRRYRLTVRADGTDDLIRLPRGTRALRLEAAEAGPRFRLDAVRIEAAG</sequence>
<accession>H1KHS9</accession>
<reference evidence="1 2" key="1">
    <citation type="submission" date="2011-09" db="EMBL/GenBank/DDBJ databases">
        <title>The draft genome of Methylobacterium extorquens DSM 13060.</title>
        <authorList>
            <consortium name="US DOE Joint Genome Institute (JGI-PGF)"/>
            <person name="Lucas S."/>
            <person name="Han J."/>
            <person name="Lapidus A."/>
            <person name="Cheng J.-F."/>
            <person name="Goodwin L."/>
            <person name="Pitluck S."/>
            <person name="Peters L."/>
            <person name="Land M.L."/>
            <person name="Hauser L."/>
            <person name="Koskimaki J."/>
            <person name="Halonen O."/>
            <person name="Pirttila A."/>
            <person name="Frank C."/>
            <person name="Woyke T.J."/>
        </authorList>
    </citation>
    <scope>NUCLEOTIDE SEQUENCE [LARGE SCALE GENOMIC DNA]</scope>
    <source>
        <strain evidence="1 2">DSM 13060</strain>
    </source>
</reference>
<proteinExistence type="predicted"/>
<name>H1KHS9_METEX</name>
<dbReference type="Proteomes" id="UP000004382">
    <property type="component" value="Unassembled WGS sequence"/>
</dbReference>
<feature type="non-terminal residue" evidence="1">
    <location>
        <position position="118"/>
    </location>
</feature>
<dbReference type="EMBL" id="AGJK01000046">
    <property type="protein sequence ID" value="EHP92892.1"/>
    <property type="molecule type" value="Genomic_DNA"/>
</dbReference>
<organism evidence="1 2">
    <name type="scientific">Methylorubrum extorquens DSM 13060</name>
    <dbReference type="NCBI Taxonomy" id="882800"/>
    <lineage>
        <taxon>Bacteria</taxon>
        <taxon>Pseudomonadati</taxon>
        <taxon>Pseudomonadota</taxon>
        <taxon>Alphaproteobacteria</taxon>
        <taxon>Hyphomicrobiales</taxon>
        <taxon>Methylobacteriaceae</taxon>
        <taxon>Methylorubrum</taxon>
    </lineage>
</organism>
<keyword evidence="1" id="KW-0808">Transferase</keyword>
<comment type="caution">
    <text evidence="1">The sequence shown here is derived from an EMBL/GenBank/DDBJ whole genome shotgun (WGS) entry which is preliminary data.</text>
</comment>
<protein>
    <submittedName>
        <fullName evidence="1">Putative glycosyl transferase</fullName>
    </submittedName>
</protein>
<gene>
    <name evidence="1" type="ORF">MetexDRAFT_2191</name>
</gene>
<evidence type="ECO:0000313" key="1">
    <source>
        <dbReference type="EMBL" id="EHP92892.1"/>
    </source>
</evidence>